<feature type="domain" description="DUF218" evidence="1">
    <location>
        <begin position="15"/>
        <end position="147"/>
    </location>
</feature>
<dbReference type="CDD" id="cd06259">
    <property type="entry name" value="YdcF-like"/>
    <property type="match status" value="1"/>
</dbReference>
<name>A0AAW5HQL7_9CORY</name>
<dbReference type="Proteomes" id="UP001205920">
    <property type="component" value="Unassembled WGS sequence"/>
</dbReference>
<reference evidence="2 3" key="1">
    <citation type="submission" date="2021-01" db="EMBL/GenBank/DDBJ databases">
        <title>Identification and Characterization of Corynebacterium sp.</title>
        <authorList>
            <person name="Luo Q."/>
            <person name="Qu P."/>
            <person name="Chen Q."/>
        </authorList>
    </citation>
    <scope>NUCLEOTIDE SEQUENCE [LARGE SCALE GENOMIC DNA]</scope>
    <source>
        <strain evidence="2 3">MC-18</strain>
    </source>
</reference>
<dbReference type="Gene3D" id="3.40.50.620">
    <property type="entry name" value="HUPs"/>
    <property type="match status" value="1"/>
</dbReference>
<dbReference type="GO" id="GO:0005886">
    <property type="term" value="C:plasma membrane"/>
    <property type="evidence" value="ECO:0007669"/>
    <property type="project" value="TreeGrafter"/>
</dbReference>
<protein>
    <submittedName>
        <fullName evidence="2">YdcF family protein</fullName>
    </submittedName>
</protein>
<dbReference type="PANTHER" id="PTHR30336:SF20">
    <property type="entry name" value="DUF218 DOMAIN-CONTAINING PROTEIN"/>
    <property type="match status" value="1"/>
</dbReference>
<organism evidence="2 3">
    <name type="scientific">Corynebacterium lipophilum</name>
    <dbReference type="NCBI Taxonomy" id="2804918"/>
    <lineage>
        <taxon>Bacteria</taxon>
        <taxon>Bacillati</taxon>
        <taxon>Actinomycetota</taxon>
        <taxon>Actinomycetes</taxon>
        <taxon>Mycobacteriales</taxon>
        <taxon>Corynebacteriaceae</taxon>
        <taxon>Corynebacterium</taxon>
    </lineage>
</organism>
<gene>
    <name evidence="2" type="ORF">JMN37_02035</name>
</gene>
<evidence type="ECO:0000313" key="2">
    <source>
        <dbReference type="EMBL" id="MCO6393768.1"/>
    </source>
</evidence>
<dbReference type="Pfam" id="PF02698">
    <property type="entry name" value="DUF218"/>
    <property type="match status" value="1"/>
</dbReference>
<dbReference type="PANTHER" id="PTHR30336">
    <property type="entry name" value="INNER MEMBRANE PROTEIN, PROBABLE PERMEASE"/>
    <property type="match status" value="1"/>
</dbReference>
<sequence>MPRCAAGCWVSSSPIVVLGARIVDGHPSRMLHARLCSALLRWRTDAHAGVRRAIVVTGRGEAAVMARWLVERGVPRELIIQEPHASSTNENLERTRALFPHAPRLIVVTSNFHVRRTRVWAWHLGIPVEMVPARTPRRSRPKNYARELVALPHSAARVVWRRLMHKMR</sequence>
<keyword evidence="3" id="KW-1185">Reference proteome</keyword>
<comment type="caution">
    <text evidence="2">The sequence shown here is derived from an EMBL/GenBank/DDBJ whole genome shotgun (WGS) entry which is preliminary data.</text>
</comment>
<evidence type="ECO:0000313" key="3">
    <source>
        <dbReference type="Proteomes" id="UP001205920"/>
    </source>
</evidence>
<dbReference type="InterPro" id="IPR051599">
    <property type="entry name" value="Cell_Envelope_Assoc"/>
</dbReference>
<proteinExistence type="predicted"/>
<dbReference type="AlphaFoldDB" id="A0AAW5HQL7"/>
<dbReference type="InterPro" id="IPR003848">
    <property type="entry name" value="DUF218"/>
</dbReference>
<evidence type="ECO:0000259" key="1">
    <source>
        <dbReference type="Pfam" id="PF02698"/>
    </source>
</evidence>
<accession>A0AAW5HQL7</accession>
<dbReference type="InterPro" id="IPR014729">
    <property type="entry name" value="Rossmann-like_a/b/a_fold"/>
</dbReference>
<dbReference type="EMBL" id="JAEUWV010000002">
    <property type="protein sequence ID" value="MCO6393768.1"/>
    <property type="molecule type" value="Genomic_DNA"/>
</dbReference>